<reference evidence="1" key="1">
    <citation type="submission" date="2024-03" db="EMBL/GenBank/DDBJ databases">
        <title>WGS assembly of Saponaria officinalis var. Norfolk2.</title>
        <authorList>
            <person name="Jenkins J."/>
            <person name="Shu S."/>
            <person name="Grimwood J."/>
            <person name="Barry K."/>
            <person name="Goodstein D."/>
            <person name="Schmutz J."/>
            <person name="Leebens-Mack J."/>
            <person name="Osbourn A."/>
        </authorList>
    </citation>
    <scope>NUCLEOTIDE SEQUENCE [LARGE SCALE GENOMIC DNA]</scope>
    <source>
        <strain evidence="1">JIC</strain>
    </source>
</reference>
<dbReference type="PANTHER" id="PTHR47169:SF2">
    <property type="entry name" value="OS01G0541250 PROTEIN"/>
    <property type="match status" value="1"/>
</dbReference>
<dbReference type="Proteomes" id="UP001443914">
    <property type="component" value="Unassembled WGS sequence"/>
</dbReference>
<protein>
    <recommendedName>
        <fullName evidence="3">Transposase</fullName>
    </recommendedName>
</protein>
<accession>A0AAW1K572</accession>
<dbReference type="GO" id="GO:0003676">
    <property type="term" value="F:nucleic acid binding"/>
    <property type="evidence" value="ECO:0007669"/>
    <property type="project" value="InterPro"/>
</dbReference>
<proteinExistence type="predicted"/>
<dbReference type="Gene3D" id="3.30.420.10">
    <property type="entry name" value="Ribonuclease H-like superfamily/Ribonuclease H"/>
    <property type="match status" value="1"/>
</dbReference>
<dbReference type="InterPro" id="IPR036397">
    <property type="entry name" value="RNaseH_sf"/>
</dbReference>
<gene>
    <name evidence="1" type="ORF">RND81_06G097400</name>
</gene>
<sequence>MRYRMSNESRRTIAQIMLLNYKNNKLKYGLLTKLSQEFKVSRITINKYWLKVKEQLIEGSLVAVDRGYKGSKQRVIIDLEQVRTIPLHQRTSVRSLACAMNLNPSTVHRLVQKGKIRSHSNAIKPQLIEKNKHERMQWVLNHMSRINTNGRISFEEMYDVVHIDEKWFYMTRLSQKYYLLPDEQEPHRTCKSKRFITKVMFMGAVARPRITSDGNVNFDGKIGIFPFTCIVPAKRSSKNRARGTLETRPIDRITKLVIKACILEKIIPAIKAKWPERRGRKIFIQQDDARPHISPNNPDFKSAATADGWDIELICQPANSPDLNILDLGHFRSIQAIQHEKSPKYVVQLVNAVVRSYEEITPVILNYTWLSLQNCMNSILKVHGNNCYKLPHMGKKRLERLNELPKTVEPDMEFVAQALILVTHYHLNRVIEP</sequence>
<dbReference type="EMBL" id="JBDFQZ010000006">
    <property type="protein sequence ID" value="KAK9714480.1"/>
    <property type="molecule type" value="Genomic_DNA"/>
</dbReference>
<dbReference type="PANTHER" id="PTHR47169">
    <property type="entry name" value="OS01G0541250 PROTEIN"/>
    <property type="match status" value="1"/>
</dbReference>
<evidence type="ECO:0008006" key="3">
    <source>
        <dbReference type="Google" id="ProtNLM"/>
    </source>
</evidence>
<evidence type="ECO:0000313" key="1">
    <source>
        <dbReference type="EMBL" id="KAK9714480.1"/>
    </source>
</evidence>
<organism evidence="1 2">
    <name type="scientific">Saponaria officinalis</name>
    <name type="common">Common soapwort</name>
    <name type="synonym">Lychnis saponaria</name>
    <dbReference type="NCBI Taxonomy" id="3572"/>
    <lineage>
        <taxon>Eukaryota</taxon>
        <taxon>Viridiplantae</taxon>
        <taxon>Streptophyta</taxon>
        <taxon>Embryophyta</taxon>
        <taxon>Tracheophyta</taxon>
        <taxon>Spermatophyta</taxon>
        <taxon>Magnoliopsida</taxon>
        <taxon>eudicotyledons</taxon>
        <taxon>Gunneridae</taxon>
        <taxon>Pentapetalae</taxon>
        <taxon>Caryophyllales</taxon>
        <taxon>Caryophyllaceae</taxon>
        <taxon>Caryophylleae</taxon>
        <taxon>Saponaria</taxon>
    </lineage>
</organism>
<keyword evidence="2" id="KW-1185">Reference proteome</keyword>
<name>A0AAW1K572_SAPOF</name>
<dbReference type="AlphaFoldDB" id="A0AAW1K572"/>
<comment type="caution">
    <text evidence="1">The sequence shown here is derived from an EMBL/GenBank/DDBJ whole genome shotgun (WGS) entry which is preliminary data.</text>
</comment>
<evidence type="ECO:0000313" key="2">
    <source>
        <dbReference type="Proteomes" id="UP001443914"/>
    </source>
</evidence>